<evidence type="ECO:0000256" key="1">
    <source>
        <dbReference type="ARBA" id="ARBA00004196"/>
    </source>
</evidence>
<dbReference type="Proteomes" id="UP000182983">
    <property type="component" value="Unassembled WGS sequence"/>
</dbReference>
<comment type="subcellular location">
    <subcellularLocation>
        <location evidence="1">Cell envelope</location>
    </subcellularLocation>
</comment>
<proteinExistence type="predicted"/>
<dbReference type="PANTHER" id="PTHR32347:SF23">
    <property type="entry name" value="BLL5650 PROTEIN"/>
    <property type="match status" value="1"/>
</dbReference>
<accession>A0A1H6HFY6</accession>
<dbReference type="Gene3D" id="2.40.30.170">
    <property type="match status" value="1"/>
</dbReference>
<gene>
    <name evidence="4" type="ORF">SAMN04244559_01337</name>
</gene>
<dbReference type="InterPro" id="IPR050465">
    <property type="entry name" value="UPF0194_transport"/>
</dbReference>
<evidence type="ECO:0000313" key="5">
    <source>
        <dbReference type="Proteomes" id="UP000182983"/>
    </source>
</evidence>
<reference evidence="5" key="1">
    <citation type="submission" date="2016-10" db="EMBL/GenBank/DDBJ databases">
        <authorList>
            <person name="Varghese N."/>
            <person name="Submissions S."/>
        </authorList>
    </citation>
    <scope>NUCLEOTIDE SEQUENCE [LARGE SCALE GENOMIC DNA]</scope>
    <source>
        <strain evidence="5">DSM 13234</strain>
    </source>
</reference>
<keyword evidence="5" id="KW-1185">Reference proteome</keyword>
<keyword evidence="3" id="KW-0812">Transmembrane</keyword>
<keyword evidence="3" id="KW-1133">Transmembrane helix</keyword>
<feature type="transmembrane region" description="Helical" evidence="3">
    <location>
        <begin position="171"/>
        <end position="190"/>
    </location>
</feature>
<sequence>MTSHNPVVAWLELEGRLLQARRPVEVAFIAVNEALALAHYRQSVLWSGESGVVALSGAALVEPGSPYVLWLDRVFRHLAGGEAAATPRAITAADLPPVMAEQWDEWLPAFALIVPMGAEAILFAREEPWVEADLFLLCRLADLARLTRLALRPRSPWSDRLKSLRTRKARIVAALVVLIGLFPVTGSVLAPADLVPAHPEIVRSPMDGVVDRILVRPNQRVEAGESLFDLDTTLLAGRLSVARQQQGTAETEYRQSAQAMVFDPKAKAQAALLAGKAEEKAAESKWLQSQLDRIQVKAPKAGLAVFDDASDWTGKPVSVGERVMIVADEIDTEVEAWVAVADIGEVTPGAPLTLFLNTQPLTPVRAVVRSVGYEASARPDATLAHRVRAVLAEGHDKPRLGMKGTARIDGDQVPLVWWLFRRPLVTLRQTLGI</sequence>
<evidence type="ECO:0000256" key="3">
    <source>
        <dbReference type="SAM" id="Phobius"/>
    </source>
</evidence>
<name>A0A1H6HFY6_MAGFU</name>
<dbReference type="OrthoDB" id="9763546at2"/>
<dbReference type="GO" id="GO:0030313">
    <property type="term" value="C:cell envelope"/>
    <property type="evidence" value="ECO:0007669"/>
    <property type="project" value="UniProtKB-SubCell"/>
</dbReference>
<dbReference type="SUPFAM" id="SSF111369">
    <property type="entry name" value="HlyD-like secretion proteins"/>
    <property type="match status" value="1"/>
</dbReference>
<keyword evidence="3" id="KW-0472">Membrane</keyword>
<evidence type="ECO:0000313" key="4">
    <source>
        <dbReference type="EMBL" id="SEH32853.1"/>
    </source>
</evidence>
<dbReference type="PANTHER" id="PTHR32347">
    <property type="entry name" value="EFFLUX SYSTEM COMPONENT YKNX-RELATED"/>
    <property type="match status" value="1"/>
</dbReference>
<organism evidence="4 5">
    <name type="scientific">Magnetospirillum fulvum</name>
    <name type="common">Rhodospirillum fulvum</name>
    <dbReference type="NCBI Taxonomy" id="1082"/>
    <lineage>
        <taxon>Bacteria</taxon>
        <taxon>Pseudomonadati</taxon>
        <taxon>Pseudomonadota</taxon>
        <taxon>Alphaproteobacteria</taxon>
        <taxon>Rhodospirillales</taxon>
        <taxon>Rhodospirillaceae</taxon>
        <taxon>Magnetospirillum</taxon>
    </lineage>
</organism>
<dbReference type="Gene3D" id="2.40.50.100">
    <property type="match status" value="1"/>
</dbReference>
<protein>
    <submittedName>
        <fullName evidence="4">Multidrug efflux pump subunit AcrA (Membrane-fusion protein)</fullName>
    </submittedName>
</protein>
<dbReference type="AlphaFoldDB" id="A0A1H6HFY6"/>
<dbReference type="EMBL" id="FNWO01000004">
    <property type="protein sequence ID" value="SEH32853.1"/>
    <property type="molecule type" value="Genomic_DNA"/>
</dbReference>
<evidence type="ECO:0000256" key="2">
    <source>
        <dbReference type="ARBA" id="ARBA00023054"/>
    </source>
</evidence>
<dbReference type="RefSeq" id="WP_074766771.1">
    <property type="nucleotide sequence ID" value="NZ_FNWO01000004.1"/>
</dbReference>
<keyword evidence="2" id="KW-0175">Coiled coil</keyword>